<comment type="caution">
    <text evidence="1">The sequence shown here is derived from an EMBL/GenBank/DDBJ whole genome shotgun (WGS) entry which is preliminary data.</text>
</comment>
<sequence>MSGSSVTAAVAGVGPRRAVALGFSLRQAVTQGRDDLELMVEKFAVTGTDGLEVLLRHAEPGSRSARALETLGERPLP</sequence>
<name>A0A2T0N5V8_9ACTN</name>
<reference evidence="1 2" key="1">
    <citation type="submission" date="2018-03" db="EMBL/GenBank/DDBJ databases">
        <title>Genomic Encyclopedia of Type Strains, Phase III (KMG-III): the genomes of soil and plant-associated and newly described type strains.</title>
        <authorList>
            <person name="Whitman W."/>
        </authorList>
    </citation>
    <scope>NUCLEOTIDE SEQUENCE [LARGE SCALE GENOMIC DNA]</scope>
    <source>
        <strain evidence="1 2">CGMCC 4.7104</strain>
    </source>
</reference>
<evidence type="ECO:0000313" key="2">
    <source>
        <dbReference type="Proteomes" id="UP000238312"/>
    </source>
</evidence>
<accession>A0A2T0N5V8</accession>
<dbReference type="EMBL" id="PVNG01000004">
    <property type="protein sequence ID" value="PRX67736.1"/>
    <property type="molecule type" value="Genomic_DNA"/>
</dbReference>
<organism evidence="1 2">
    <name type="scientific">Nonomuraea fuscirosea</name>
    <dbReference type="NCBI Taxonomy" id="1291556"/>
    <lineage>
        <taxon>Bacteria</taxon>
        <taxon>Bacillati</taxon>
        <taxon>Actinomycetota</taxon>
        <taxon>Actinomycetes</taxon>
        <taxon>Streptosporangiales</taxon>
        <taxon>Streptosporangiaceae</taxon>
        <taxon>Nonomuraea</taxon>
    </lineage>
</organism>
<gene>
    <name evidence="1" type="ORF">B0I32_104493</name>
</gene>
<evidence type="ECO:0000313" key="1">
    <source>
        <dbReference type="EMBL" id="PRX67736.1"/>
    </source>
</evidence>
<dbReference type="Proteomes" id="UP000238312">
    <property type="component" value="Unassembled WGS sequence"/>
</dbReference>
<dbReference type="AlphaFoldDB" id="A0A2T0N5V8"/>
<proteinExistence type="predicted"/>
<keyword evidence="2" id="KW-1185">Reference proteome</keyword>
<protein>
    <submittedName>
        <fullName evidence="1">Uncharacterized protein</fullName>
    </submittedName>
</protein>